<comment type="catalytic activity">
    <reaction evidence="1">
        <text>ATP-independent breakage of single-stranded DNA, followed by passage and rejoining.</text>
        <dbReference type="EC" id="5.6.2.1"/>
    </reaction>
</comment>
<dbReference type="GO" id="GO:0003677">
    <property type="term" value="F:DNA binding"/>
    <property type="evidence" value="ECO:0007669"/>
    <property type="project" value="UniProtKB-KW"/>
</dbReference>
<evidence type="ECO:0000259" key="7">
    <source>
        <dbReference type="Pfam" id="PF01028"/>
    </source>
</evidence>
<evidence type="ECO:0000256" key="1">
    <source>
        <dbReference type="ARBA" id="ARBA00000213"/>
    </source>
</evidence>
<dbReference type="SUPFAM" id="SSF56349">
    <property type="entry name" value="DNA breaking-rejoining enzymes"/>
    <property type="match status" value="1"/>
</dbReference>
<accession>A0A916YC20</accession>
<dbReference type="Pfam" id="PF21338">
    <property type="entry name" value="Top1B_N_bact"/>
    <property type="match status" value="1"/>
</dbReference>
<dbReference type="RefSeq" id="WP_066763013.1">
    <property type="nucleotide sequence ID" value="NZ_BMIO01000003.1"/>
</dbReference>
<keyword evidence="10" id="KW-1185">Reference proteome</keyword>
<dbReference type="GO" id="GO:0003917">
    <property type="term" value="F:DNA topoisomerase type I (single strand cut, ATP-independent) activity"/>
    <property type="evidence" value="ECO:0007669"/>
    <property type="project" value="UniProtKB-EC"/>
</dbReference>
<sequence length="349" mass="39254">MAKHSNKAEKANGGGGTGGLVFVDDSLPGISRRRCGRGWSYTDPKGRRITDRDEIDRLNAIALPPAYTDAWFCPAPNGHILATGIDARGRKQYRYHPRFRAERESEKFDRTVAFGNALPLIRKRIEDDLRTGGLTRQHTIACIVRLLDLGQVRIGNETYAKKNKSFGATTLRQRHAQVKGQRLTLNYKGKSGKDRKVTLTDRSLARFVRRLQELPGQHLFQYIDDDGDPHPVRSCDVNEYLRETMGEDFSAKDFRTFHASCLAFATLAQAKENMTIKALLEVVSGRLGNTPAVARRSYIHPAVIELVDRQQSWRESLSLPRKTQWLSREERGLVELLDNCAEAGLPAAA</sequence>
<dbReference type="Proteomes" id="UP000598997">
    <property type="component" value="Unassembled WGS sequence"/>
</dbReference>
<protein>
    <recommendedName>
        <fullName evidence="3">DNA topoisomerase</fullName>
        <ecNumber evidence="3">5.6.2.1</ecNumber>
    </recommendedName>
</protein>
<evidence type="ECO:0000256" key="5">
    <source>
        <dbReference type="ARBA" id="ARBA00023125"/>
    </source>
</evidence>
<evidence type="ECO:0000256" key="6">
    <source>
        <dbReference type="ARBA" id="ARBA00023235"/>
    </source>
</evidence>
<dbReference type="EMBL" id="BMIO01000003">
    <property type="protein sequence ID" value="GGD38233.1"/>
    <property type="molecule type" value="Genomic_DNA"/>
</dbReference>
<dbReference type="Pfam" id="PF01028">
    <property type="entry name" value="Topoisom_I"/>
    <property type="match status" value="1"/>
</dbReference>
<evidence type="ECO:0000256" key="4">
    <source>
        <dbReference type="ARBA" id="ARBA00023029"/>
    </source>
</evidence>
<evidence type="ECO:0000313" key="10">
    <source>
        <dbReference type="Proteomes" id="UP000598997"/>
    </source>
</evidence>
<dbReference type="InterPro" id="IPR014711">
    <property type="entry name" value="TopoI_cat_a-hlx-sub_euk"/>
</dbReference>
<dbReference type="EC" id="5.6.2.1" evidence="3"/>
<comment type="caution">
    <text evidence="9">The sequence shown here is derived from an EMBL/GenBank/DDBJ whole genome shotgun (WGS) entry which is preliminary data.</text>
</comment>
<evidence type="ECO:0000256" key="3">
    <source>
        <dbReference type="ARBA" id="ARBA00012891"/>
    </source>
</evidence>
<dbReference type="PROSITE" id="PS52038">
    <property type="entry name" value="TOPO_IB_2"/>
    <property type="match status" value="1"/>
</dbReference>
<dbReference type="SUPFAM" id="SSF55869">
    <property type="entry name" value="DNA topoisomerase I domain"/>
    <property type="match status" value="1"/>
</dbReference>
<comment type="similarity">
    <text evidence="2">Belongs to the type IB topoisomerase family.</text>
</comment>
<dbReference type="InterPro" id="IPR001631">
    <property type="entry name" value="TopoI"/>
</dbReference>
<proteinExistence type="inferred from homology"/>
<dbReference type="GO" id="GO:0006265">
    <property type="term" value="P:DNA topological change"/>
    <property type="evidence" value="ECO:0007669"/>
    <property type="project" value="InterPro"/>
</dbReference>
<dbReference type="Gene3D" id="3.30.66.10">
    <property type="entry name" value="DNA topoisomerase I domain"/>
    <property type="match status" value="1"/>
</dbReference>
<name>A0A916YC20_9SPHN</name>
<dbReference type="Gene3D" id="1.10.132.120">
    <property type="match status" value="1"/>
</dbReference>
<organism evidence="9 10">
    <name type="scientific">Croceicoccus pelagius</name>
    <dbReference type="NCBI Taxonomy" id="1703341"/>
    <lineage>
        <taxon>Bacteria</taxon>
        <taxon>Pseudomonadati</taxon>
        <taxon>Pseudomonadota</taxon>
        <taxon>Alphaproteobacteria</taxon>
        <taxon>Sphingomonadales</taxon>
        <taxon>Erythrobacteraceae</taxon>
        <taxon>Croceicoccus</taxon>
    </lineage>
</organism>
<dbReference type="InterPro" id="IPR011010">
    <property type="entry name" value="DNA_brk_join_enz"/>
</dbReference>
<keyword evidence="4" id="KW-0799">Topoisomerase</keyword>
<reference evidence="9 10" key="1">
    <citation type="journal article" date="2014" name="Int. J. Syst. Evol. Microbiol.">
        <title>Complete genome sequence of Corynebacterium casei LMG S-19264T (=DSM 44701T), isolated from a smear-ripened cheese.</title>
        <authorList>
            <consortium name="US DOE Joint Genome Institute (JGI-PGF)"/>
            <person name="Walter F."/>
            <person name="Albersmeier A."/>
            <person name="Kalinowski J."/>
            <person name="Ruckert C."/>
        </authorList>
    </citation>
    <scope>NUCLEOTIDE SEQUENCE [LARGE SCALE GENOMIC DNA]</scope>
    <source>
        <strain evidence="9 10">CGMCC 1.15358</strain>
    </source>
</reference>
<dbReference type="InterPro" id="IPR049331">
    <property type="entry name" value="Top1B_N_bact"/>
</dbReference>
<evidence type="ECO:0000313" key="9">
    <source>
        <dbReference type="EMBL" id="GGD38233.1"/>
    </source>
</evidence>
<keyword evidence="6" id="KW-0413">Isomerase</keyword>
<feature type="domain" description="DNA topoisomerase IB N-terminal" evidence="8">
    <location>
        <begin position="38"/>
        <end position="86"/>
    </location>
</feature>
<dbReference type="InterPro" id="IPR013500">
    <property type="entry name" value="TopoI_cat_euk"/>
</dbReference>
<dbReference type="OrthoDB" id="9778962at2"/>
<evidence type="ECO:0000256" key="2">
    <source>
        <dbReference type="ARBA" id="ARBA00006645"/>
    </source>
</evidence>
<evidence type="ECO:0000259" key="8">
    <source>
        <dbReference type="Pfam" id="PF21338"/>
    </source>
</evidence>
<gene>
    <name evidence="9" type="primary">pslN</name>
    <name evidence="9" type="ORF">GCM10010989_10400</name>
</gene>
<dbReference type="Gene3D" id="3.90.15.10">
    <property type="entry name" value="Topoisomerase I, Chain A, domain 3"/>
    <property type="match status" value="1"/>
</dbReference>
<dbReference type="InterPro" id="IPR035447">
    <property type="entry name" value="DNA_topo_I_N_sf"/>
</dbReference>
<dbReference type="PRINTS" id="PR00416">
    <property type="entry name" value="EUTPISMRASEI"/>
</dbReference>
<keyword evidence="5" id="KW-0238">DNA-binding</keyword>
<dbReference type="AlphaFoldDB" id="A0A916YC20"/>
<feature type="domain" description="DNA topoisomerase I catalytic core eukaryotic-type" evidence="7">
    <location>
        <begin position="98"/>
        <end position="280"/>
    </location>
</feature>